<gene>
    <name evidence="2" type="ORF">H5P28_14550</name>
</gene>
<name>A0A842HIS0_9BACT</name>
<dbReference type="InterPro" id="IPR028973">
    <property type="entry name" value="PhnB-like"/>
</dbReference>
<comment type="caution">
    <text evidence="2">The sequence shown here is derived from an EMBL/GenBank/DDBJ whole genome shotgun (WGS) entry which is preliminary data.</text>
</comment>
<evidence type="ECO:0000313" key="3">
    <source>
        <dbReference type="Proteomes" id="UP000546464"/>
    </source>
</evidence>
<accession>A0A842HIS0</accession>
<evidence type="ECO:0000259" key="1">
    <source>
        <dbReference type="Pfam" id="PF06983"/>
    </source>
</evidence>
<dbReference type="AlphaFoldDB" id="A0A842HIS0"/>
<feature type="domain" description="PhnB-like" evidence="1">
    <location>
        <begin position="6"/>
        <end position="38"/>
    </location>
</feature>
<dbReference type="SUPFAM" id="SSF54593">
    <property type="entry name" value="Glyoxalase/Bleomycin resistance protein/Dihydroxybiphenyl dioxygenase"/>
    <property type="match status" value="1"/>
</dbReference>
<evidence type="ECO:0000313" key="2">
    <source>
        <dbReference type="EMBL" id="MBC2595484.1"/>
    </source>
</evidence>
<sequence>MIFEAPKSTNNDAVSFQIYCDDLEEVDRLWAALSEWGKSLVVGRRTAGG</sequence>
<dbReference type="Proteomes" id="UP000546464">
    <property type="component" value="Unassembled WGS sequence"/>
</dbReference>
<keyword evidence="3" id="KW-1185">Reference proteome</keyword>
<dbReference type="EMBL" id="JACHVB010000042">
    <property type="protein sequence ID" value="MBC2595484.1"/>
    <property type="molecule type" value="Genomic_DNA"/>
</dbReference>
<dbReference type="Pfam" id="PF06983">
    <property type="entry name" value="3-dmu-9_3-mt"/>
    <property type="match status" value="1"/>
</dbReference>
<reference evidence="2 3" key="1">
    <citation type="submission" date="2020-07" db="EMBL/GenBank/DDBJ databases">
        <authorList>
            <person name="Feng X."/>
        </authorList>
    </citation>
    <scope>NUCLEOTIDE SEQUENCE [LARGE SCALE GENOMIC DNA]</scope>
    <source>
        <strain evidence="2 3">JCM31066</strain>
    </source>
</reference>
<protein>
    <submittedName>
        <fullName evidence="2">VOC family protein</fullName>
    </submittedName>
</protein>
<proteinExistence type="predicted"/>
<dbReference type="RefSeq" id="WP_185676438.1">
    <property type="nucleotide sequence ID" value="NZ_JACHVB010000042.1"/>
</dbReference>
<dbReference type="InterPro" id="IPR029068">
    <property type="entry name" value="Glyas_Bleomycin-R_OHBP_Dase"/>
</dbReference>
<dbReference type="Gene3D" id="3.10.180.10">
    <property type="entry name" value="2,3-Dihydroxybiphenyl 1,2-Dioxygenase, domain 1"/>
    <property type="match status" value="1"/>
</dbReference>
<organism evidence="2 3">
    <name type="scientific">Ruficoccus amylovorans</name>
    <dbReference type="NCBI Taxonomy" id="1804625"/>
    <lineage>
        <taxon>Bacteria</taxon>
        <taxon>Pseudomonadati</taxon>
        <taxon>Verrucomicrobiota</taxon>
        <taxon>Opitutia</taxon>
        <taxon>Puniceicoccales</taxon>
        <taxon>Cerasicoccaceae</taxon>
        <taxon>Ruficoccus</taxon>
    </lineage>
</organism>